<keyword evidence="2" id="KW-1133">Transmembrane helix</keyword>
<feature type="transmembrane region" description="Helical" evidence="2">
    <location>
        <begin position="95"/>
        <end position="117"/>
    </location>
</feature>
<sequence>MYKTHQLEQTLKRIEWAINNEKAFVRLNTAVALILDNSFAVAYLNNHGGTLMFDILIMIRNKIVPNGTPTSNNNSHSSFRFCCSIKEEKSKSVTLSLCIIEMIVLSNFLILISILLIRHYTTSDRIVIDSEQKVICFILWTMTGFLWLLVDFLVLLAVKIMNTFLVLINVIVRLLTMLLDLIIVVLIWTTNQPKPARYNPDMQNPSANKCQSNAQTSSSSADEVGHLKQEVARLTAHLAKLTAQQRAPVPLWQTPPPQPSTPNQSIGQRSSGAHLQTYSFHGLCTHSDTDCRAQHPPGAAPNNNAANGGHCYFCPMGAHPMD</sequence>
<feature type="compositionally biased region" description="Polar residues" evidence="1">
    <location>
        <begin position="201"/>
        <end position="221"/>
    </location>
</feature>
<feature type="transmembrane region" description="Helical" evidence="2">
    <location>
        <begin position="137"/>
        <end position="158"/>
    </location>
</feature>
<keyword evidence="3" id="KW-1185">Reference proteome</keyword>
<reference evidence="4" key="1">
    <citation type="submission" date="2022-11" db="UniProtKB">
        <authorList>
            <consortium name="WormBaseParasite"/>
        </authorList>
    </citation>
    <scope>IDENTIFICATION</scope>
</reference>
<evidence type="ECO:0000313" key="3">
    <source>
        <dbReference type="Proteomes" id="UP000887565"/>
    </source>
</evidence>
<name>A0A915JQG6_ROMCU</name>
<evidence type="ECO:0000256" key="1">
    <source>
        <dbReference type="SAM" id="MobiDB-lite"/>
    </source>
</evidence>
<dbReference type="WBParaSite" id="nRc.2.0.1.t28348-RA">
    <property type="protein sequence ID" value="nRc.2.0.1.t28348-RA"/>
    <property type="gene ID" value="nRc.2.0.1.g28348"/>
</dbReference>
<feature type="transmembrane region" description="Helical" evidence="2">
    <location>
        <begin position="165"/>
        <end position="188"/>
    </location>
</feature>
<accession>A0A915JQG6</accession>
<evidence type="ECO:0000313" key="4">
    <source>
        <dbReference type="WBParaSite" id="nRc.2.0.1.t28348-RA"/>
    </source>
</evidence>
<dbReference type="Proteomes" id="UP000887565">
    <property type="component" value="Unplaced"/>
</dbReference>
<organism evidence="3 4">
    <name type="scientific">Romanomermis culicivorax</name>
    <name type="common">Nematode worm</name>
    <dbReference type="NCBI Taxonomy" id="13658"/>
    <lineage>
        <taxon>Eukaryota</taxon>
        <taxon>Metazoa</taxon>
        <taxon>Ecdysozoa</taxon>
        <taxon>Nematoda</taxon>
        <taxon>Enoplea</taxon>
        <taxon>Dorylaimia</taxon>
        <taxon>Mermithida</taxon>
        <taxon>Mermithoidea</taxon>
        <taxon>Mermithidae</taxon>
        <taxon>Romanomermis</taxon>
    </lineage>
</organism>
<feature type="region of interest" description="Disordered" evidence="1">
    <location>
        <begin position="249"/>
        <end position="271"/>
    </location>
</feature>
<dbReference type="AlphaFoldDB" id="A0A915JQG6"/>
<protein>
    <submittedName>
        <fullName evidence="4">Uncharacterized protein</fullName>
    </submittedName>
</protein>
<keyword evidence="2" id="KW-0472">Membrane</keyword>
<keyword evidence="2" id="KW-0812">Transmembrane</keyword>
<feature type="region of interest" description="Disordered" evidence="1">
    <location>
        <begin position="198"/>
        <end position="222"/>
    </location>
</feature>
<proteinExistence type="predicted"/>
<evidence type="ECO:0000256" key="2">
    <source>
        <dbReference type="SAM" id="Phobius"/>
    </source>
</evidence>